<dbReference type="EMBL" id="JAERRB010000002">
    <property type="protein sequence ID" value="MBL0740886.1"/>
    <property type="molecule type" value="Genomic_DNA"/>
</dbReference>
<reference evidence="3 4" key="1">
    <citation type="submission" date="2021-01" db="EMBL/GenBank/DDBJ databases">
        <title>Chryseolinea sp. Jin1 Genome sequencing and assembly.</title>
        <authorList>
            <person name="Kim I."/>
        </authorList>
    </citation>
    <scope>NUCLEOTIDE SEQUENCE [LARGE SCALE GENOMIC DNA]</scope>
    <source>
        <strain evidence="3 4">Jin1</strain>
    </source>
</reference>
<name>A0ABS1KRH9_9BACT</name>
<keyword evidence="4" id="KW-1185">Reference proteome</keyword>
<accession>A0ABS1KRH9</accession>
<evidence type="ECO:0000259" key="2">
    <source>
        <dbReference type="Pfam" id="PF13648"/>
    </source>
</evidence>
<evidence type="ECO:0000313" key="3">
    <source>
        <dbReference type="EMBL" id="MBL0740886.1"/>
    </source>
</evidence>
<evidence type="ECO:0000256" key="1">
    <source>
        <dbReference type="SAM" id="SignalP"/>
    </source>
</evidence>
<evidence type="ECO:0000313" key="4">
    <source>
        <dbReference type="Proteomes" id="UP000613030"/>
    </source>
</evidence>
<sequence>MTSRIASLLSFVLLITCTMFSCKDEDKTFPSVVGKWQGTSASANITLQGVPVPFDQTDDDFDAIVEFKADGTATITDDGVPSTGTWSQNNDKLTVSLTFSTDFIDLSGTYTIKELTDSKLVIYIEKQDNYTDPDTQIEVSGTIKATINFEKKV</sequence>
<protein>
    <submittedName>
        <fullName evidence="3">Lipocalin family protein</fullName>
    </submittedName>
</protein>
<dbReference type="PROSITE" id="PS51257">
    <property type="entry name" value="PROKAR_LIPOPROTEIN"/>
    <property type="match status" value="1"/>
</dbReference>
<proteinExistence type="predicted"/>
<feature type="domain" description="Lipocalin-like" evidence="2">
    <location>
        <begin position="33"/>
        <end position="122"/>
    </location>
</feature>
<dbReference type="Proteomes" id="UP000613030">
    <property type="component" value="Unassembled WGS sequence"/>
</dbReference>
<dbReference type="InterPro" id="IPR024311">
    <property type="entry name" value="Lipocalin-like"/>
</dbReference>
<keyword evidence="1" id="KW-0732">Signal</keyword>
<dbReference type="Pfam" id="PF13648">
    <property type="entry name" value="Lipocalin_4"/>
    <property type="match status" value="1"/>
</dbReference>
<feature type="signal peptide" evidence="1">
    <location>
        <begin position="1"/>
        <end position="21"/>
    </location>
</feature>
<dbReference type="RefSeq" id="WP_202008261.1">
    <property type="nucleotide sequence ID" value="NZ_JAERRB010000002.1"/>
</dbReference>
<organism evidence="3 4">
    <name type="scientific">Chryseolinea lacunae</name>
    <dbReference type="NCBI Taxonomy" id="2801331"/>
    <lineage>
        <taxon>Bacteria</taxon>
        <taxon>Pseudomonadati</taxon>
        <taxon>Bacteroidota</taxon>
        <taxon>Cytophagia</taxon>
        <taxon>Cytophagales</taxon>
        <taxon>Fulvivirgaceae</taxon>
        <taxon>Chryseolinea</taxon>
    </lineage>
</organism>
<feature type="chain" id="PRO_5046542736" evidence="1">
    <location>
        <begin position="22"/>
        <end position="153"/>
    </location>
</feature>
<comment type="caution">
    <text evidence="3">The sequence shown here is derived from an EMBL/GenBank/DDBJ whole genome shotgun (WGS) entry which is preliminary data.</text>
</comment>
<gene>
    <name evidence="3" type="ORF">JI741_06625</name>
</gene>